<dbReference type="SUPFAM" id="SSF56672">
    <property type="entry name" value="DNA/RNA polymerases"/>
    <property type="match status" value="1"/>
</dbReference>
<dbReference type="InterPro" id="IPR043502">
    <property type="entry name" value="DNA/RNA_pol_sf"/>
</dbReference>
<dbReference type="Gene3D" id="3.10.10.10">
    <property type="entry name" value="HIV Type 1 Reverse Transcriptase, subunit A, domain 1"/>
    <property type="match status" value="1"/>
</dbReference>
<gene>
    <name evidence="1" type="primary">TY3B-I_308</name>
    <name evidence="1" type="ORF">TNCT_591751</name>
</gene>
<evidence type="ECO:0000313" key="1">
    <source>
        <dbReference type="EMBL" id="GFQ79968.1"/>
    </source>
</evidence>
<dbReference type="OrthoDB" id="10056424at2759"/>
<name>A0A8X6KRP0_TRICU</name>
<accession>A0A8X6KRP0</accession>
<organism evidence="1 2">
    <name type="scientific">Trichonephila clavata</name>
    <name type="common">Joro spider</name>
    <name type="synonym">Nephila clavata</name>
    <dbReference type="NCBI Taxonomy" id="2740835"/>
    <lineage>
        <taxon>Eukaryota</taxon>
        <taxon>Metazoa</taxon>
        <taxon>Ecdysozoa</taxon>
        <taxon>Arthropoda</taxon>
        <taxon>Chelicerata</taxon>
        <taxon>Arachnida</taxon>
        <taxon>Araneae</taxon>
        <taxon>Araneomorphae</taxon>
        <taxon>Entelegynae</taxon>
        <taxon>Araneoidea</taxon>
        <taxon>Nephilidae</taxon>
        <taxon>Trichonephila</taxon>
    </lineage>
</organism>
<reference evidence="1" key="1">
    <citation type="submission" date="2020-07" db="EMBL/GenBank/DDBJ databases">
        <title>Multicomponent nature underlies the extraordinary mechanical properties of spider dragline silk.</title>
        <authorList>
            <person name="Kono N."/>
            <person name="Nakamura H."/>
            <person name="Mori M."/>
            <person name="Yoshida Y."/>
            <person name="Ohtoshi R."/>
            <person name="Malay A.D."/>
            <person name="Moran D.A.P."/>
            <person name="Tomita M."/>
            <person name="Numata K."/>
            <person name="Arakawa K."/>
        </authorList>
    </citation>
    <scope>NUCLEOTIDE SEQUENCE</scope>
</reference>
<dbReference type="AlphaFoldDB" id="A0A8X6KRP0"/>
<evidence type="ECO:0000313" key="2">
    <source>
        <dbReference type="Proteomes" id="UP000887116"/>
    </source>
</evidence>
<comment type="caution">
    <text evidence="1">The sequence shown here is derived from an EMBL/GenBank/DDBJ whole genome shotgun (WGS) entry which is preliminary data.</text>
</comment>
<dbReference type="EMBL" id="BMAO01022162">
    <property type="protein sequence ID" value="GFQ79968.1"/>
    <property type="molecule type" value="Genomic_DNA"/>
</dbReference>
<proteinExistence type="predicted"/>
<protein>
    <submittedName>
        <fullName evidence="1">Transposon Ty3-I Gag-Pol polyprotein</fullName>
    </submittedName>
</protein>
<dbReference type="GO" id="GO:0071897">
    <property type="term" value="P:DNA biosynthetic process"/>
    <property type="evidence" value="ECO:0007669"/>
    <property type="project" value="UniProtKB-ARBA"/>
</dbReference>
<dbReference type="Proteomes" id="UP000887116">
    <property type="component" value="Unassembled WGS sequence"/>
</dbReference>
<keyword evidence="2" id="KW-1185">Reference proteome</keyword>
<sequence>MGSKFLSSNPVIPKGVNITCLTNIEKDATCSLRNNGGGFQGHRARTRITREKLKGLLDAELTSIENQLSNLLLEFGDIFDFNVNLGKSKKNAVKHKIDTVGSFPIKQRPYHISATERRVIENEVPWMLKVDVIQPSESP</sequence>